<dbReference type="EMBL" id="JANIBJ010000007">
    <property type="protein sequence ID" value="MCQ8103541.1"/>
    <property type="molecule type" value="Genomic_DNA"/>
</dbReference>
<reference evidence="1 2" key="1">
    <citation type="submission" date="2022-07" db="EMBL/GenBank/DDBJ databases">
        <title>Methylomonas rivi sp. nov., Methylomonas rosea sp. nov., Methylomonas aureus sp. nov. and Methylomonas subterranea sp. nov., four novel methanotrophs isolated from a freshwater creek and the deep terrestrial subsurface.</title>
        <authorList>
            <person name="Abin C."/>
            <person name="Sankaranarayanan K."/>
            <person name="Garner C."/>
            <person name="Sindelar R."/>
            <person name="Kotary K."/>
            <person name="Garner R."/>
            <person name="Barclay S."/>
            <person name="Lawson P."/>
            <person name="Krumholz L."/>
        </authorList>
    </citation>
    <scope>NUCLEOTIDE SEQUENCE [LARGE SCALE GENOMIC DNA]</scope>
    <source>
        <strain evidence="1 2">SURF-2</strain>
    </source>
</reference>
<gene>
    <name evidence="1" type="ORF">NP590_05435</name>
</gene>
<organism evidence="1 2">
    <name type="scientific">Methylomonas subterranea</name>
    <dbReference type="NCBI Taxonomy" id="2952225"/>
    <lineage>
        <taxon>Bacteria</taxon>
        <taxon>Pseudomonadati</taxon>
        <taxon>Pseudomonadota</taxon>
        <taxon>Gammaproteobacteria</taxon>
        <taxon>Methylococcales</taxon>
        <taxon>Methylococcaceae</taxon>
        <taxon>Methylomonas</taxon>
    </lineage>
</organism>
<proteinExistence type="predicted"/>
<accession>A0ABT1TDK7</accession>
<protein>
    <submittedName>
        <fullName evidence="1">Cell wall-binding protein</fullName>
    </submittedName>
</protein>
<sequence>MAKKPAGKKAGKAADSGNGGGNWWNFSNAFGDYMIKNGSFYQVKKRESQNGTNVSEFPLCNFVARITEEVIADNDLKDTAFLRIEGRRADGVTLPAVDVPAKSFMSNQGNWPNEAWGMLPFLHPGAAKKDNLRACIQLFSQLKGDIPRCTVYKFTGWKKIDGQWRYLTGTGAISTNGLMNDVQVDMGQGNIGRYQLPAPLQGDELKQAYAAMRLLLDICPGKPAVGATLFAAVARAPLDECKSTDFALWLHGLTGSRKSAVAAIAQSFFGDFHDRSFPANWSDSITDLEFKIHQAKDGIITIDDFKPSTSRAEADKLHGYVERLVRNIGNAAGRGRRTTDCQAIAAPFNRSMVVITGEDTPRSQSIAGRLLMLELNRADVDNATLTKLQQAAAAGLFSGLMASYLQWLAPRLDQLKADFPLVVRQLRDGAIRDGFAASHPRAPELFSNLVAGTETFLDYLLDVDNVTAVESNALLARIEDGLKTALGEQAEYQSERCEVQRFMELLRSVLSSGNGHITTTFEKGPPKTRPYSWGWRDAGNDLIGEKQFKPCGNCIGWHRQGTEDKPDEVWLDPNAAFSAVQSLAKSQGDAFLLSSSALWRRMSDMKLLLAEERDRNGKPRTQVKRAVNGPQCTRRVIVLAAELIESGS</sequence>
<dbReference type="Proteomes" id="UP001524499">
    <property type="component" value="Unassembled WGS sequence"/>
</dbReference>
<evidence type="ECO:0000313" key="2">
    <source>
        <dbReference type="Proteomes" id="UP001524499"/>
    </source>
</evidence>
<comment type="caution">
    <text evidence="1">The sequence shown here is derived from an EMBL/GenBank/DDBJ whole genome shotgun (WGS) entry which is preliminary data.</text>
</comment>
<evidence type="ECO:0000313" key="1">
    <source>
        <dbReference type="EMBL" id="MCQ8103541.1"/>
    </source>
</evidence>
<name>A0ABT1TDK7_9GAMM</name>
<keyword evidence="2" id="KW-1185">Reference proteome</keyword>
<dbReference type="RefSeq" id="WP_256601245.1">
    <property type="nucleotide sequence ID" value="NZ_JANIBJ010000007.1"/>
</dbReference>